<feature type="compositionally biased region" description="Low complexity" evidence="1">
    <location>
        <begin position="512"/>
        <end position="524"/>
    </location>
</feature>
<evidence type="ECO:0000313" key="3">
    <source>
        <dbReference type="Proteomes" id="UP001589709"/>
    </source>
</evidence>
<sequence length="620" mass="65731">MAADAATRPAQLPFHRLPAAAVEALARGEGDDAVLEALAGAERSRRLLLLRALDNALGGDGTAPPVPHADAWALLERVQRAAPEVFEDVLMSPGTGMWASLAVRAARGRSTGQSDAPGWVVTGHLSALAAAAAARAGLEFSITVPVRHGRVPLPTLGCAVLPEREPWSTARVTGGAGRLRVTGAGGGVEVAPGRAARGAGWLPVRRLTLEAGGPPKTLVLEELDPYRTFPVPSEPRPMAKAEAAAWPDLLTDAWRIVRRADPVTAGAMRRGLLSVAPTSARERFRPYSCTAAAAFGGVVASLPDDAVQLAATLVHEFQHIKLGALINLGPLTEPPPDPGPPEELFYAPWRDDPRPLEGLLQGIYAFFGVARFWRAHRRTADAAYVPLAHFEFALWRAQVWSVLTEAHGHRLLTPLGRHLLERLRERCARWLTEEVPATELRLAGWAAADHLARWRAHHLRPPAAAVEEAVRDWRRGAARPPSALAAEPSLVPDPGAGFLDTAAVLARHHLTGPGPDGARPRPAGTVEGAGPADTLLITGHHEAARDAYAALLTAAEPPVAAWAGLGRALGSDPAHRPAARLLLRHPERARAVQDALLATAGGAADPVRLAQWLGQDPDGR</sequence>
<name>A0ABV5NAI1_9ACTN</name>
<dbReference type="NCBIfam" id="TIGR04267">
    <property type="entry name" value="mod_HExxH"/>
    <property type="match status" value="1"/>
</dbReference>
<comment type="caution">
    <text evidence="2">The sequence shown here is derived from an EMBL/GenBank/DDBJ whole genome shotgun (WGS) entry which is preliminary data.</text>
</comment>
<reference evidence="2 3" key="1">
    <citation type="submission" date="2024-09" db="EMBL/GenBank/DDBJ databases">
        <authorList>
            <person name="Sun Q."/>
            <person name="Mori K."/>
        </authorList>
    </citation>
    <scope>NUCLEOTIDE SEQUENCE [LARGE SCALE GENOMIC DNA]</scope>
    <source>
        <strain evidence="2 3">JCM 6917</strain>
    </source>
</reference>
<gene>
    <name evidence="2" type="ORF">ACFF45_32550</name>
</gene>
<dbReference type="EMBL" id="JBHMCY010000099">
    <property type="protein sequence ID" value="MFB9467288.1"/>
    <property type="molecule type" value="Genomic_DNA"/>
</dbReference>
<dbReference type="Proteomes" id="UP001589709">
    <property type="component" value="Unassembled WGS sequence"/>
</dbReference>
<keyword evidence="3" id="KW-1185">Reference proteome</keyword>
<evidence type="ECO:0000256" key="1">
    <source>
        <dbReference type="SAM" id="MobiDB-lite"/>
    </source>
</evidence>
<accession>A0ABV5NAI1</accession>
<evidence type="ECO:0000313" key="2">
    <source>
        <dbReference type="EMBL" id="MFB9467288.1"/>
    </source>
</evidence>
<organism evidence="2 3">
    <name type="scientific">Streptomyces cinereospinus</name>
    <dbReference type="NCBI Taxonomy" id="285561"/>
    <lineage>
        <taxon>Bacteria</taxon>
        <taxon>Bacillati</taxon>
        <taxon>Actinomycetota</taxon>
        <taxon>Actinomycetes</taxon>
        <taxon>Kitasatosporales</taxon>
        <taxon>Streptomycetaceae</taxon>
        <taxon>Streptomyces</taxon>
    </lineage>
</organism>
<protein>
    <submittedName>
        <fullName evidence="2">HEXXH motif-containing putative peptide modification protein</fullName>
    </submittedName>
</protein>
<feature type="region of interest" description="Disordered" evidence="1">
    <location>
        <begin position="511"/>
        <end position="530"/>
    </location>
</feature>
<proteinExistence type="predicted"/>
<dbReference type="RefSeq" id="WP_381350509.1">
    <property type="nucleotide sequence ID" value="NZ_JBHMCY010000099.1"/>
</dbReference>
<dbReference type="InterPro" id="IPR026337">
    <property type="entry name" value="AKG_HExxH"/>
</dbReference>